<accession>A0A2R5GL42</accession>
<dbReference type="AlphaFoldDB" id="A0A2R5GL42"/>
<dbReference type="PANTHER" id="PTHR47725">
    <property type="entry name" value="OS03G0364000 PROTEIN"/>
    <property type="match status" value="1"/>
</dbReference>
<dbReference type="InterPro" id="IPR029071">
    <property type="entry name" value="Ubiquitin-like_domsf"/>
</dbReference>
<dbReference type="OrthoDB" id="428577at2759"/>
<gene>
    <name evidence="2" type="ORF">FCC1311_078152</name>
</gene>
<sequence>MSMYVRVKRQDQTVFLRAEASDTFRTVKVALGDILSLVLDDIKLYGKDKETVLEDEGTLGGFEIGNDDVIFWGQRMDGSTFEPASGN</sequence>
<feature type="domain" description="Ubiquitin-like" evidence="1">
    <location>
        <begin position="1"/>
        <end position="79"/>
    </location>
</feature>
<dbReference type="InterPro" id="IPR000626">
    <property type="entry name" value="Ubiquitin-like_dom"/>
</dbReference>
<reference evidence="2 3" key="1">
    <citation type="submission" date="2017-12" db="EMBL/GenBank/DDBJ databases">
        <title>Sequencing, de novo assembly and annotation of complete genome of a new Thraustochytrid species, strain FCC1311.</title>
        <authorList>
            <person name="Sedici K."/>
            <person name="Godart F."/>
            <person name="Aiese Cigliano R."/>
            <person name="Sanseverino W."/>
            <person name="Barakat M."/>
            <person name="Ortet P."/>
            <person name="Marechal E."/>
            <person name="Cagnac O."/>
            <person name="Amato A."/>
        </authorList>
    </citation>
    <scope>NUCLEOTIDE SEQUENCE [LARGE SCALE GENOMIC DNA]</scope>
</reference>
<dbReference type="GO" id="GO:0005840">
    <property type="term" value="C:ribosome"/>
    <property type="evidence" value="ECO:0007669"/>
    <property type="project" value="UniProtKB-KW"/>
</dbReference>
<dbReference type="PROSITE" id="PS50053">
    <property type="entry name" value="UBIQUITIN_2"/>
    <property type="match status" value="1"/>
</dbReference>
<keyword evidence="2" id="KW-0687">Ribonucleoprotein</keyword>
<keyword evidence="2" id="KW-0689">Ribosomal protein</keyword>
<dbReference type="SUPFAM" id="SSF54236">
    <property type="entry name" value="Ubiquitin-like"/>
    <property type="match status" value="1"/>
</dbReference>
<dbReference type="Gene3D" id="3.10.20.90">
    <property type="entry name" value="Phosphatidylinositol 3-kinase Catalytic Subunit, Chain A, domain 1"/>
    <property type="match status" value="1"/>
</dbReference>
<dbReference type="SMART" id="SM00213">
    <property type="entry name" value="UBQ"/>
    <property type="match status" value="1"/>
</dbReference>
<keyword evidence="3" id="KW-1185">Reference proteome</keyword>
<evidence type="ECO:0000313" key="2">
    <source>
        <dbReference type="EMBL" id="GBG31590.1"/>
    </source>
</evidence>
<evidence type="ECO:0000313" key="3">
    <source>
        <dbReference type="Proteomes" id="UP000241890"/>
    </source>
</evidence>
<organism evidence="2 3">
    <name type="scientific">Hondaea fermentalgiana</name>
    <dbReference type="NCBI Taxonomy" id="2315210"/>
    <lineage>
        <taxon>Eukaryota</taxon>
        <taxon>Sar</taxon>
        <taxon>Stramenopiles</taxon>
        <taxon>Bigyra</taxon>
        <taxon>Labyrinthulomycetes</taxon>
        <taxon>Thraustochytrida</taxon>
        <taxon>Thraustochytriidae</taxon>
        <taxon>Hondaea</taxon>
    </lineage>
</organism>
<dbReference type="CDD" id="cd17039">
    <property type="entry name" value="Ubl_ubiquitin_like"/>
    <property type="match status" value="1"/>
</dbReference>
<name>A0A2R5GL42_9STRA</name>
<comment type="caution">
    <text evidence="2">The sequence shown here is derived from an EMBL/GenBank/DDBJ whole genome shotgun (WGS) entry which is preliminary data.</text>
</comment>
<dbReference type="PANTHER" id="PTHR47725:SF2">
    <property type="entry name" value="UBIQUITIN-LIKE DOMAIN-CONTAINING PROTEIN"/>
    <property type="match status" value="1"/>
</dbReference>
<evidence type="ECO:0000259" key="1">
    <source>
        <dbReference type="PROSITE" id="PS50053"/>
    </source>
</evidence>
<dbReference type="Proteomes" id="UP000241890">
    <property type="component" value="Unassembled WGS sequence"/>
</dbReference>
<dbReference type="EMBL" id="BEYU01000100">
    <property type="protein sequence ID" value="GBG31590.1"/>
    <property type="molecule type" value="Genomic_DNA"/>
</dbReference>
<dbReference type="InParanoid" id="A0A2R5GL42"/>
<proteinExistence type="predicted"/>
<protein>
    <submittedName>
        <fullName evidence="2">Ubiquitin-60S ribosomal protein L40</fullName>
    </submittedName>
</protein>